<keyword evidence="4 6" id="KW-0378">Hydrolase</keyword>
<organism evidence="8 9">
    <name type="scientific">Pseudaeromonas sharmana</name>
    <dbReference type="NCBI Taxonomy" id="328412"/>
    <lineage>
        <taxon>Bacteria</taxon>
        <taxon>Pseudomonadati</taxon>
        <taxon>Pseudomonadota</taxon>
        <taxon>Gammaproteobacteria</taxon>
        <taxon>Aeromonadales</taxon>
        <taxon>Aeromonadaceae</taxon>
        <taxon>Pseudaeromonas</taxon>
    </lineage>
</organism>
<keyword evidence="9" id="KW-1185">Reference proteome</keyword>
<dbReference type="InterPro" id="IPR002625">
    <property type="entry name" value="Smr_dom"/>
</dbReference>
<evidence type="ECO:0000256" key="5">
    <source>
        <dbReference type="ARBA" id="ARBA00022884"/>
    </source>
</evidence>
<dbReference type="InterPro" id="IPR036063">
    <property type="entry name" value="Smr_dom_sf"/>
</dbReference>
<comment type="function">
    <text evidence="6">Acts as a ribosome collision sensor. Detects stalled/collided disomes (pairs of ribosomes where the leading ribosome is stalled and a second ribosome has collided with it) and endonucleolytically cleaves mRNA at the 5' boundary of the stalled ribosome. Stalled/collided disomes form a new interface (primarily via the 30S subunits) that binds SmrB. Cleaved mRNA becomes available for tmRNA ligation, leading to ribosomal subunit dissociation and rescue of stalled ribosomes.</text>
</comment>
<evidence type="ECO:0000313" key="9">
    <source>
        <dbReference type="Proteomes" id="UP001595692"/>
    </source>
</evidence>
<evidence type="ECO:0000256" key="2">
    <source>
        <dbReference type="ARBA" id="ARBA00022730"/>
    </source>
</evidence>
<keyword evidence="3 6" id="KW-0255">Endonuclease</keyword>
<comment type="similarity">
    <text evidence="6">Belongs to the SmrB family.</text>
</comment>
<dbReference type="Pfam" id="PF01713">
    <property type="entry name" value="Smr"/>
    <property type="match status" value="1"/>
</dbReference>
<comment type="subunit">
    <text evidence="6">Associates with collided ribosomes, but not with correctly translating polysomes.</text>
</comment>
<dbReference type="PANTHER" id="PTHR35562:SF1">
    <property type="entry name" value="UPF0115 PROTEIN YFCN"/>
    <property type="match status" value="1"/>
</dbReference>
<dbReference type="EMBL" id="JBHSAF010000014">
    <property type="protein sequence ID" value="MFC3914247.1"/>
    <property type="molecule type" value="Genomic_DNA"/>
</dbReference>
<evidence type="ECO:0000256" key="6">
    <source>
        <dbReference type="HAMAP-Rule" id="MF_01042"/>
    </source>
</evidence>
<dbReference type="RefSeq" id="WP_377152918.1">
    <property type="nucleotide sequence ID" value="NZ_JBHSAF010000014.1"/>
</dbReference>
<evidence type="ECO:0000256" key="3">
    <source>
        <dbReference type="ARBA" id="ARBA00022759"/>
    </source>
</evidence>
<dbReference type="EC" id="3.1.-.-" evidence="6"/>
<sequence>MKKNSALDEQELALFREAVAGTRQIKQDTISPVHRTVKQKALQREVRENLGGSHYFSDEFIPHLSDEGPMRYVRGDVSSYEVKKLRRGDYYPDMLLDLHGLSQQQAKLELAALLEACRREQIRCACVMHGHGQNILKQQVPRWLAQHPFVEAFHQAPREWGGDAALLVLIEQSDPGIAQRR</sequence>
<evidence type="ECO:0000256" key="4">
    <source>
        <dbReference type="ARBA" id="ARBA00022801"/>
    </source>
</evidence>
<dbReference type="Gene3D" id="3.30.1370.110">
    <property type="match status" value="1"/>
</dbReference>
<dbReference type="PROSITE" id="PS50828">
    <property type="entry name" value="SMR"/>
    <property type="match status" value="1"/>
</dbReference>
<evidence type="ECO:0000313" key="8">
    <source>
        <dbReference type="EMBL" id="MFC3914247.1"/>
    </source>
</evidence>
<keyword evidence="5 6" id="KW-0694">RNA-binding</keyword>
<feature type="domain" description="Smr" evidence="7">
    <location>
        <begin position="96"/>
        <end position="171"/>
    </location>
</feature>
<accession>A0ABV8CPY0</accession>
<evidence type="ECO:0000256" key="1">
    <source>
        <dbReference type="ARBA" id="ARBA00022722"/>
    </source>
</evidence>
<protein>
    <recommendedName>
        <fullName evidence="6">Ribosome rescue factor SmrB</fullName>
        <ecNumber evidence="6">3.1.-.-</ecNumber>
    </recommendedName>
</protein>
<proteinExistence type="inferred from homology"/>
<dbReference type="SUPFAM" id="SSF160443">
    <property type="entry name" value="SMR domain-like"/>
    <property type="match status" value="1"/>
</dbReference>
<reference evidence="9" key="1">
    <citation type="journal article" date="2019" name="Int. J. Syst. Evol. Microbiol.">
        <title>The Global Catalogue of Microorganisms (GCM) 10K type strain sequencing project: providing services to taxonomists for standard genome sequencing and annotation.</title>
        <authorList>
            <consortium name="The Broad Institute Genomics Platform"/>
            <consortium name="The Broad Institute Genome Sequencing Center for Infectious Disease"/>
            <person name="Wu L."/>
            <person name="Ma J."/>
        </authorList>
    </citation>
    <scope>NUCLEOTIDE SEQUENCE [LARGE SCALE GENOMIC DNA]</scope>
    <source>
        <strain evidence="9">CCUG 54939</strain>
    </source>
</reference>
<dbReference type="InterPro" id="IPR022990">
    <property type="entry name" value="SmrB-like"/>
</dbReference>
<dbReference type="GO" id="GO:0004519">
    <property type="term" value="F:endonuclease activity"/>
    <property type="evidence" value="ECO:0007669"/>
    <property type="project" value="UniProtKB-KW"/>
</dbReference>
<evidence type="ECO:0000259" key="7">
    <source>
        <dbReference type="PROSITE" id="PS50828"/>
    </source>
</evidence>
<dbReference type="PANTHER" id="PTHR35562">
    <property type="entry name" value="DNA ENDONUCLEASE SMRA-RELATED"/>
    <property type="match status" value="1"/>
</dbReference>
<gene>
    <name evidence="6 8" type="primary">smrB</name>
    <name evidence="8" type="ORF">ACFOSS_12305</name>
</gene>
<comment type="caution">
    <text evidence="8">The sequence shown here is derived from an EMBL/GenBank/DDBJ whole genome shotgun (WGS) entry which is preliminary data.</text>
</comment>
<dbReference type="HAMAP" id="MF_01042">
    <property type="entry name" value="SmrB"/>
    <property type="match status" value="1"/>
</dbReference>
<name>A0ABV8CPY0_9GAMM</name>
<keyword evidence="1 6" id="KW-0540">Nuclease</keyword>
<dbReference type="NCBIfam" id="NF003432">
    <property type="entry name" value="PRK04946.1"/>
    <property type="match status" value="1"/>
</dbReference>
<dbReference type="Proteomes" id="UP001595692">
    <property type="component" value="Unassembled WGS sequence"/>
</dbReference>
<keyword evidence="2 6" id="KW-0699">rRNA-binding</keyword>
<dbReference type="SMART" id="SM00463">
    <property type="entry name" value="SMR"/>
    <property type="match status" value="1"/>
</dbReference>